<gene>
    <name evidence="2" type="ORF">CC85DRAFT_302525</name>
</gene>
<dbReference type="EMBL" id="KQ087208">
    <property type="protein sequence ID" value="KLT42139.1"/>
    <property type="molecule type" value="Genomic_DNA"/>
</dbReference>
<name>A0A0J1B3D3_9TREE</name>
<organism evidence="2 3">
    <name type="scientific">Cutaneotrichosporon oleaginosum</name>
    <dbReference type="NCBI Taxonomy" id="879819"/>
    <lineage>
        <taxon>Eukaryota</taxon>
        <taxon>Fungi</taxon>
        <taxon>Dikarya</taxon>
        <taxon>Basidiomycota</taxon>
        <taxon>Agaricomycotina</taxon>
        <taxon>Tremellomycetes</taxon>
        <taxon>Trichosporonales</taxon>
        <taxon>Trichosporonaceae</taxon>
        <taxon>Cutaneotrichosporon</taxon>
    </lineage>
</organism>
<evidence type="ECO:0000256" key="1">
    <source>
        <dbReference type="SAM" id="MobiDB-lite"/>
    </source>
</evidence>
<protein>
    <submittedName>
        <fullName evidence="2">Uncharacterized protein</fullName>
    </submittedName>
</protein>
<reference evidence="2 3" key="1">
    <citation type="submission" date="2015-03" db="EMBL/GenBank/DDBJ databases">
        <title>Genomics and transcriptomics of the oil-accumulating basidiomycete yeast T. oleaginosus allow insights into substrate utilization and the diverse evolutionary trajectories of mating systems in fungi.</title>
        <authorList>
            <consortium name="DOE Joint Genome Institute"/>
            <person name="Kourist R."/>
            <person name="Kracht O."/>
            <person name="Bracharz F."/>
            <person name="Lipzen A."/>
            <person name="Nolan M."/>
            <person name="Ohm R."/>
            <person name="Grigoriev I."/>
            <person name="Sun S."/>
            <person name="Heitman J."/>
            <person name="Bruck T."/>
            <person name="Nowrousian M."/>
        </authorList>
    </citation>
    <scope>NUCLEOTIDE SEQUENCE [LARGE SCALE GENOMIC DNA]</scope>
    <source>
        <strain evidence="2 3">IBC0246</strain>
    </source>
</reference>
<accession>A0A0J1B3D3</accession>
<feature type="region of interest" description="Disordered" evidence="1">
    <location>
        <begin position="35"/>
        <end position="58"/>
    </location>
</feature>
<proteinExistence type="predicted"/>
<keyword evidence="3" id="KW-1185">Reference proteome</keyword>
<dbReference type="GeneID" id="28985996"/>
<evidence type="ECO:0000313" key="2">
    <source>
        <dbReference type="EMBL" id="KLT42139.1"/>
    </source>
</evidence>
<sequence>MGLAISKFRRRHRVTRTISPGVDADALRARLASLERSTPSPTAGYVADPDSRTGVSEHATPTFSAMSCVTRTAPDIAPTKVLL</sequence>
<evidence type="ECO:0000313" key="3">
    <source>
        <dbReference type="Proteomes" id="UP000053611"/>
    </source>
</evidence>
<dbReference type="AlphaFoldDB" id="A0A0J1B3D3"/>
<dbReference type="Proteomes" id="UP000053611">
    <property type="component" value="Unassembled WGS sequence"/>
</dbReference>